<evidence type="ECO:0000256" key="3">
    <source>
        <dbReference type="ARBA" id="ARBA00022840"/>
    </source>
</evidence>
<protein>
    <recommendedName>
        <fullName evidence="5">ABC transporter domain-containing protein</fullName>
    </recommendedName>
</protein>
<evidence type="ECO:0000313" key="6">
    <source>
        <dbReference type="EMBL" id="OZM57163.1"/>
    </source>
</evidence>
<keyword evidence="7" id="KW-1185">Reference proteome</keyword>
<comment type="caution">
    <text evidence="6">The sequence shown here is derived from an EMBL/GenBank/DDBJ whole genome shotgun (WGS) entry which is preliminary data.</text>
</comment>
<dbReference type="PROSITE" id="PS50893">
    <property type="entry name" value="ABC_TRANSPORTER_2"/>
    <property type="match status" value="1"/>
</dbReference>
<dbReference type="SUPFAM" id="SSF52540">
    <property type="entry name" value="P-loop containing nucleoside triphosphate hydrolases"/>
    <property type="match status" value="1"/>
</dbReference>
<keyword evidence="1" id="KW-0813">Transport</keyword>
<dbReference type="SMART" id="SM00382">
    <property type="entry name" value="AAA"/>
    <property type="match status" value="1"/>
</dbReference>
<reference evidence="6 7" key="2">
    <citation type="submission" date="2017-09" db="EMBL/GenBank/DDBJ databases">
        <title>Bacillus patelloidae sp. nov., isolated from the intestinal tract of a marine limpet.</title>
        <authorList>
            <person name="Liu R."/>
            <person name="Dong C."/>
            <person name="Shao Z."/>
        </authorList>
    </citation>
    <scope>NUCLEOTIDE SEQUENCE [LARGE SCALE GENOMIC DNA]</scope>
    <source>
        <strain evidence="6 7">SA5d-4</strain>
    </source>
</reference>
<evidence type="ECO:0000313" key="7">
    <source>
        <dbReference type="Proteomes" id="UP000217083"/>
    </source>
</evidence>
<feature type="domain" description="ABC transporter" evidence="5">
    <location>
        <begin position="25"/>
        <end position="261"/>
    </location>
</feature>
<evidence type="ECO:0000256" key="4">
    <source>
        <dbReference type="ARBA" id="ARBA00022967"/>
    </source>
</evidence>
<keyword evidence="3" id="KW-0067">ATP-binding</keyword>
<dbReference type="CDD" id="cd03214">
    <property type="entry name" value="ABC_Iron-Siderophores_B12_Hemin"/>
    <property type="match status" value="1"/>
</dbReference>
<dbReference type="PANTHER" id="PTHR42794:SF1">
    <property type="entry name" value="HEMIN IMPORT ATP-BINDING PROTEIN HMUV"/>
    <property type="match status" value="1"/>
</dbReference>
<dbReference type="EMBL" id="NPIA01000003">
    <property type="protein sequence ID" value="OZM57163.1"/>
    <property type="molecule type" value="Genomic_DNA"/>
</dbReference>
<dbReference type="PANTHER" id="PTHR42794">
    <property type="entry name" value="HEMIN IMPORT ATP-BINDING PROTEIN HMUV"/>
    <property type="match status" value="1"/>
</dbReference>
<reference evidence="7" key="1">
    <citation type="submission" date="2017-08" db="EMBL/GenBank/DDBJ databases">
        <authorList>
            <person name="Huang Z."/>
        </authorList>
    </citation>
    <scope>NUCLEOTIDE SEQUENCE [LARGE SCALE GENOMIC DNA]</scope>
    <source>
        <strain evidence="7">SA5d-4</strain>
    </source>
</reference>
<dbReference type="AlphaFoldDB" id="A0A263BTU4"/>
<name>A0A263BTU4_9BACI</name>
<dbReference type="InterPro" id="IPR027417">
    <property type="entry name" value="P-loop_NTPase"/>
</dbReference>
<dbReference type="FunFam" id="3.40.50.300:FF:000134">
    <property type="entry name" value="Iron-enterobactin ABC transporter ATP-binding protein"/>
    <property type="match status" value="1"/>
</dbReference>
<dbReference type="InterPro" id="IPR017871">
    <property type="entry name" value="ABC_transporter-like_CS"/>
</dbReference>
<dbReference type="Proteomes" id="UP000217083">
    <property type="component" value="Unassembled WGS sequence"/>
</dbReference>
<dbReference type="GO" id="GO:0016887">
    <property type="term" value="F:ATP hydrolysis activity"/>
    <property type="evidence" value="ECO:0007669"/>
    <property type="project" value="InterPro"/>
</dbReference>
<accession>A0A263BTU4</accession>
<dbReference type="InterPro" id="IPR003439">
    <property type="entry name" value="ABC_transporter-like_ATP-bd"/>
</dbReference>
<organism evidence="6 7">
    <name type="scientific">Lottiidibacillus patelloidae</name>
    <dbReference type="NCBI Taxonomy" id="2670334"/>
    <lineage>
        <taxon>Bacteria</taxon>
        <taxon>Bacillati</taxon>
        <taxon>Bacillota</taxon>
        <taxon>Bacilli</taxon>
        <taxon>Bacillales</taxon>
        <taxon>Bacillaceae</taxon>
        <taxon>Lottiidibacillus</taxon>
    </lineage>
</organism>
<gene>
    <name evidence="6" type="ORF">CIB95_06750</name>
</gene>
<dbReference type="Gene3D" id="3.40.50.300">
    <property type="entry name" value="P-loop containing nucleotide triphosphate hydrolases"/>
    <property type="match status" value="1"/>
</dbReference>
<dbReference type="InterPro" id="IPR003593">
    <property type="entry name" value="AAA+_ATPase"/>
</dbReference>
<sequence>MSRCTFICLYLFPSTKRAKGVNGLLEVKNVSGGYRGKKTVNNISFTVGKGEFVGLIGPNGSGKTTLLKIISNLIPKQTGQISLCSQELETYSAKELAKKIAVLPQNNELGFSYTVKQVVALGRTPYKKTLFDNWSTDDETIVLDAMKQTNIYTFANKDYLELSGGERQRVLLARALAQQPQLLLLDEPANHLDIKHQIHLFSTIKKFTENEKSVLAVFHDINMASLYCDRIIVINQGQFVKEMKADEELDVDCLSSVFEIPFTKHKHPQIPREIVTFHPLI</sequence>
<evidence type="ECO:0000256" key="1">
    <source>
        <dbReference type="ARBA" id="ARBA00022448"/>
    </source>
</evidence>
<proteinExistence type="predicted"/>
<dbReference type="PROSITE" id="PS00211">
    <property type="entry name" value="ABC_TRANSPORTER_1"/>
    <property type="match status" value="1"/>
</dbReference>
<dbReference type="Pfam" id="PF00005">
    <property type="entry name" value="ABC_tran"/>
    <property type="match status" value="1"/>
</dbReference>
<keyword evidence="2" id="KW-0547">Nucleotide-binding</keyword>
<evidence type="ECO:0000259" key="5">
    <source>
        <dbReference type="PROSITE" id="PS50893"/>
    </source>
</evidence>
<dbReference type="GO" id="GO:0005524">
    <property type="term" value="F:ATP binding"/>
    <property type="evidence" value="ECO:0007669"/>
    <property type="project" value="UniProtKB-KW"/>
</dbReference>
<keyword evidence="4" id="KW-1278">Translocase</keyword>
<evidence type="ECO:0000256" key="2">
    <source>
        <dbReference type="ARBA" id="ARBA00022741"/>
    </source>
</evidence>